<evidence type="ECO:0000256" key="12">
    <source>
        <dbReference type="ARBA" id="ARBA00022946"/>
    </source>
</evidence>
<evidence type="ECO:0000256" key="17">
    <source>
        <dbReference type="ARBA" id="ARBA00048889"/>
    </source>
</evidence>
<evidence type="ECO:0000256" key="8">
    <source>
        <dbReference type="ARBA" id="ARBA00022723"/>
    </source>
</evidence>
<evidence type="ECO:0000256" key="4">
    <source>
        <dbReference type="ARBA" id="ARBA00022528"/>
    </source>
</evidence>
<dbReference type="Pfam" id="PF01753">
    <property type="entry name" value="zf-MYND"/>
    <property type="match status" value="1"/>
</dbReference>
<evidence type="ECO:0000256" key="6">
    <source>
        <dbReference type="ARBA" id="ARBA00022679"/>
    </source>
</evidence>
<evidence type="ECO:0000256" key="13">
    <source>
        <dbReference type="ARBA" id="ARBA00022989"/>
    </source>
</evidence>
<protein>
    <recommendedName>
        <fullName evidence="16">phytol kinase</fullName>
        <ecNumber evidence="16">2.7.1.182</ecNumber>
    </recommendedName>
</protein>
<dbReference type="InterPro" id="IPR002893">
    <property type="entry name" value="Znf_MYND"/>
</dbReference>
<keyword evidence="21" id="KW-1185">Reference proteome</keyword>
<dbReference type="PROSITE" id="PS50865">
    <property type="entry name" value="ZF_MYND_2"/>
    <property type="match status" value="1"/>
</dbReference>
<reference evidence="20 21" key="1">
    <citation type="journal article" date="2015" name="Fungal Genet. Biol.">
        <title>Evolution of novel wood decay mechanisms in Agaricales revealed by the genome sequences of Fistulina hepatica and Cylindrobasidium torrendii.</title>
        <authorList>
            <person name="Floudas D."/>
            <person name="Held B.W."/>
            <person name="Riley R."/>
            <person name="Nagy L.G."/>
            <person name="Koehler G."/>
            <person name="Ransdell A.S."/>
            <person name="Younus H."/>
            <person name="Chow J."/>
            <person name="Chiniquy J."/>
            <person name="Lipzen A."/>
            <person name="Tritt A."/>
            <person name="Sun H."/>
            <person name="Haridas S."/>
            <person name="LaButti K."/>
            <person name="Ohm R.A."/>
            <person name="Kues U."/>
            <person name="Blanchette R.A."/>
            <person name="Grigoriev I.V."/>
            <person name="Minto R.E."/>
            <person name="Hibbett D.S."/>
        </authorList>
    </citation>
    <scope>NUCLEOTIDE SEQUENCE [LARGE SCALE GENOMIC DNA]</scope>
    <source>
        <strain evidence="20 21">FP15055 ss-10</strain>
    </source>
</reference>
<sequence>MPASALLHSTVEEAMADKAEALERLPHLLETDVSLSAWTAVQPFITHALAPSRMQQVSLDKCYILENDKHFSLNNVCMAAHTAIELIAIGHSFQEHCGPDVLADNVPSIMAWTIFMIQHINDMLFSDASKLWESSSHANRRILMDLKCRALIYRDARCKEYLCNILDLWTHAGAMLGGKGIWFSIVSNLVSSWVPDPTDGSINAHGPADSLLAAAFEIVTSRVGAMAQQQIKILHIKDCGLHGTPESAVPIYLMYLLCRSREFRMALEARGGIRLLCKLLRRLALDFAPSRVDRSGIPGRIHVGMSLLSILKKMICGPAPVREALHCGSLLTVMLLWSHIETSIALRGAQDADRWLSITRRGASKYFSEGIESWLWFPSIHRVLQRSITEVEELMKDGLDIHEEPLAYFMTMRKWYHEHHATTESISRRCSRPECISQSRASLSPDTVKYCSGCLLVAYCSAECQREHWIQKHRQECFSLANASAAKSPRSPLSYIDRCALLHGLRSKIRQNIHSVPHETFIVVKISVNCFEFSHQSYAESASRIEAHGRAQYGDYFDEKAVLEKAIRMRLWGDGDVFVCVIMVPYTIVDVISVRNVVEGWVDPELRKWIVG</sequence>
<gene>
    <name evidence="20" type="ORF">CYLTODRAFT_427112</name>
</gene>
<evidence type="ECO:0000256" key="1">
    <source>
        <dbReference type="ARBA" id="ARBA00004141"/>
    </source>
</evidence>
<evidence type="ECO:0000256" key="16">
    <source>
        <dbReference type="ARBA" id="ARBA00039024"/>
    </source>
</evidence>
<dbReference type="PANTHER" id="PTHR32523">
    <property type="entry name" value="PHYTOL KINASE 1, CHLOROPLASTIC"/>
    <property type="match status" value="1"/>
</dbReference>
<keyword evidence="7" id="KW-0812">Transmembrane</keyword>
<evidence type="ECO:0000256" key="3">
    <source>
        <dbReference type="ARBA" id="ARBA00010794"/>
    </source>
</evidence>
<dbReference type="InterPro" id="IPR039606">
    <property type="entry name" value="Phytol/farnesol_kinase"/>
</dbReference>
<evidence type="ECO:0000256" key="11">
    <source>
        <dbReference type="ARBA" id="ARBA00022833"/>
    </source>
</evidence>
<dbReference type="GO" id="GO:0008270">
    <property type="term" value="F:zinc ion binding"/>
    <property type="evidence" value="ECO:0007669"/>
    <property type="project" value="UniProtKB-KW"/>
</dbReference>
<comment type="pathway">
    <text evidence="15">Cofactor biosynthesis; tocopherol biosynthesis.</text>
</comment>
<keyword evidence="8" id="KW-0479">Metal-binding</keyword>
<evidence type="ECO:0000313" key="20">
    <source>
        <dbReference type="EMBL" id="KIY62156.1"/>
    </source>
</evidence>
<comment type="subcellular location">
    <subcellularLocation>
        <location evidence="1">Membrane</location>
        <topology evidence="1">Multi-pass membrane protein</topology>
    </subcellularLocation>
    <subcellularLocation>
        <location evidence="2">Plastid</location>
        <location evidence="2">Chloroplast</location>
    </subcellularLocation>
</comment>
<name>A0A0D7AY06_9AGAR</name>
<evidence type="ECO:0000256" key="15">
    <source>
        <dbReference type="ARBA" id="ARBA00024015"/>
    </source>
</evidence>
<comment type="similarity">
    <text evidence="3">Belongs to the polyprenol kinase family.</text>
</comment>
<keyword evidence="10" id="KW-0418">Kinase</keyword>
<evidence type="ECO:0000256" key="2">
    <source>
        <dbReference type="ARBA" id="ARBA00004229"/>
    </source>
</evidence>
<evidence type="ECO:0000259" key="19">
    <source>
        <dbReference type="PROSITE" id="PS50865"/>
    </source>
</evidence>
<dbReference type="Gene3D" id="6.10.140.2220">
    <property type="match status" value="1"/>
</dbReference>
<evidence type="ECO:0000256" key="18">
    <source>
        <dbReference type="PROSITE-ProRule" id="PRU00134"/>
    </source>
</evidence>
<accession>A0A0D7AY06</accession>
<keyword evidence="4" id="KW-0150">Chloroplast</keyword>
<evidence type="ECO:0000313" key="21">
    <source>
        <dbReference type="Proteomes" id="UP000054007"/>
    </source>
</evidence>
<keyword evidence="14" id="KW-0472">Membrane</keyword>
<keyword evidence="12" id="KW-0809">Transit peptide</keyword>
<proteinExistence type="inferred from homology"/>
<evidence type="ECO:0000256" key="7">
    <source>
        <dbReference type="ARBA" id="ARBA00022692"/>
    </source>
</evidence>
<evidence type="ECO:0000256" key="10">
    <source>
        <dbReference type="ARBA" id="ARBA00022777"/>
    </source>
</evidence>
<feature type="domain" description="MYND-type" evidence="19">
    <location>
        <begin position="435"/>
        <end position="477"/>
    </location>
</feature>
<dbReference type="Proteomes" id="UP000054007">
    <property type="component" value="Unassembled WGS sequence"/>
</dbReference>
<dbReference type="PANTHER" id="PTHR32523:SF8">
    <property type="entry name" value="DOLICHOL KINASE"/>
    <property type="match status" value="1"/>
</dbReference>
<keyword evidence="6" id="KW-0808">Transferase</keyword>
<dbReference type="EC" id="2.7.1.182" evidence="16"/>
<evidence type="ECO:0000256" key="5">
    <source>
        <dbReference type="ARBA" id="ARBA00022640"/>
    </source>
</evidence>
<dbReference type="EMBL" id="KN880817">
    <property type="protein sequence ID" value="KIY62156.1"/>
    <property type="molecule type" value="Genomic_DNA"/>
</dbReference>
<dbReference type="GO" id="GO:0010276">
    <property type="term" value="F:phytol kinase activity"/>
    <property type="evidence" value="ECO:0007669"/>
    <property type="project" value="UniProtKB-EC"/>
</dbReference>
<keyword evidence="13" id="KW-1133">Transmembrane helix</keyword>
<dbReference type="OrthoDB" id="549788at2759"/>
<evidence type="ECO:0000256" key="14">
    <source>
        <dbReference type="ARBA" id="ARBA00023136"/>
    </source>
</evidence>
<comment type="catalytic activity">
    <reaction evidence="17">
        <text>phytol + CTP = phytyl phosphate + CDP + H(+)</text>
        <dbReference type="Rhea" id="RHEA:38055"/>
        <dbReference type="ChEBI" id="CHEBI:15378"/>
        <dbReference type="ChEBI" id="CHEBI:17327"/>
        <dbReference type="ChEBI" id="CHEBI:37563"/>
        <dbReference type="ChEBI" id="CHEBI:58069"/>
        <dbReference type="ChEBI" id="CHEBI:75483"/>
        <dbReference type="EC" id="2.7.1.182"/>
    </reaction>
</comment>
<keyword evidence="11" id="KW-0862">Zinc</keyword>
<dbReference type="GO" id="GO:0016020">
    <property type="term" value="C:membrane"/>
    <property type="evidence" value="ECO:0007669"/>
    <property type="project" value="UniProtKB-SubCell"/>
</dbReference>
<evidence type="ECO:0000256" key="9">
    <source>
        <dbReference type="ARBA" id="ARBA00022771"/>
    </source>
</evidence>
<organism evidence="20 21">
    <name type="scientific">Cylindrobasidium torrendii FP15055 ss-10</name>
    <dbReference type="NCBI Taxonomy" id="1314674"/>
    <lineage>
        <taxon>Eukaryota</taxon>
        <taxon>Fungi</taxon>
        <taxon>Dikarya</taxon>
        <taxon>Basidiomycota</taxon>
        <taxon>Agaricomycotina</taxon>
        <taxon>Agaricomycetes</taxon>
        <taxon>Agaricomycetidae</taxon>
        <taxon>Agaricales</taxon>
        <taxon>Marasmiineae</taxon>
        <taxon>Physalacriaceae</taxon>
        <taxon>Cylindrobasidium</taxon>
    </lineage>
</organism>
<keyword evidence="5" id="KW-0934">Plastid</keyword>
<dbReference type="AlphaFoldDB" id="A0A0D7AY06"/>
<dbReference type="SUPFAM" id="SSF144232">
    <property type="entry name" value="HIT/MYND zinc finger-like"/>
    <property type="match status" value="1"/>
</dbReference>
<keyword evidence="9 18" id="KW-0863">Zinc-finger</keyword>